<keyword evidence="1" id="KW-1133">Transmembrane helix</keyword>
<sequence>MKDPNLSELIRICIRCWLYLVPQAFLGIHLFSMFMRKKHSMKPLMIWQLLRVILIGGISDIILRGYYGNESWWEILMMFLSVLIMIANTVLFYYSFEGSLPKVVLGGMLADIVTAMIHYPSICIVDLLAGRQLYVLKCPAEPWDLMIPVLEYLFYRLEKKTIIKVLKGYRDFEARYLKIIWVLVYFLPVMYYVPSGLTDTQVMFLDDIMIILIMIFSILSVLRRQHQVLADYEFLSEQQKMAEYHYQILTEQIPQMEQYQQTISEQMEKIMAGAGEISGETLKQYAENLKTISSQVRQGIYCKDRMIDAVLCAWKSNLEKKKIELHYQIAGYDRGEIAEKDLAKILIGILNWGETLVKKEEQGEIQLKITGVKNQLILECLTSSRRQNPMSRKLFRGLLKKYNGKMQEKKEKTGEIGLTVILSRQVIL</sequence>
<evidence type="ECO:0000313" key="2">
    <source>
        <dbReference type="EMBL" id="CUP13189.1"/>
    </source>
</evidence>
<evidence type="ECO:0000256" key="1">
    <source>
        <dbReference type="SAM" id="Phobius"/>
    </source>
</evidence>
<dbReference type="Proteomes" id="UP000095709">
    <property type="component" value="Unassembled WGS sequence"/>
</dbReference>
<accession>A0A174KVG4</accession>
<evidence type="ECO:0008006" key="4">
    <source>
        <dbReference type="Google" id="ProtNLM"/>
    </source>
</evidence>
<feature type="transmembrane region" description="Helical" evidence="1">
    <location>
        <begin position="44"/>
        <end position="63"/>
    </location>
</feature>
<dbReference type="EMBL" id="CZAL01000006">
    <property type="protein sequence ID" value="CUP13189.1"/>
    <property type="molecule type" value="Genomic_DNA"/>
</dbReference>
<reference evidence="2 3" key="1">
    <citation type="submission" date="2015-09" db="EMBL/GenBank/DDBJ databases">
        <authorList>
            <consortium name="Pathogen Informatics"/>
        </authorList>
    </citation>
    <scope>NUCLEOTIDE SEQUENCE [LARGE SCALE GENOMIC DNA]</scope>
    <source>
        <strain evidence="2 3">2789STDY5834885</strain>
    </source>
</reference>
<keyword evidence="1" id="KW-0472">Membrane</keyword>
<name>A0A174KVG4_9FIRM</name>
<protein>
    <recommendedName>
        <fullName evidence="4">Sensor histidine kinase NatK C-terminal domain-containing protein</fullName>
    </recommendedName>
</protein>
<keyword evidence="1" id="KW-0812">Transmembrane</keyword>
<evidence type="ECO:0000313" key="3">
    <source>
        <dbReference type="Proteomes" id="UP000095709"/>
    </source>
</evidence>
<feature type="transmembrane region" description="Helical" evidence="1">
    <location>
        <begin position="75"/>
        <end position="96"/>
    </location>
</feature>
<gene>
    <name evidence="2" type="ORF">ERS852498_01304</name>
</gene>
<organism evidence="2 3">
    <name type="scientific">Fusicatenibacter saccharivorans</name>
    <dbReference type="NCBI Taxonomy" id="1150298"/>
    <lineage>
        <taxon>Bacteria</taxon>
        <taxon>Bacillati</taxon>
        <taxon>Bacillota</taxon>
        <taxon>Clostridia</taxon>
        <taxon>Lachnospirales</taxon>
        <taxon>Lachnospiraceae</taxon>
        <taxon>Fusicatenibacter</taxon>
    </lineage>
</organism>
<dbReference type="RefSeq" id="WP_055266146.1">
    <property type="nucleotide sequence ID" value="NZ_CZAL01000006.1"/>
</dbReference>
<feature type="transmembrane region" description="Helical" evidence="1">
    <location>
        <begin position="176"/>
        <end position="194"/>
    </location>
</feature>
<feature type="transmembrane region" description="Helical" evidence="1">
    <location>
        <begin position="200"/>
        <end position="222"/>
    </location>
</feature>
<feature type="transmembrane region" description="Helical" evidence="1">
    <location>
        <begin position="108"/>
        <end position="129"/>
    </location>
</feature>
<feature type="transmembrane region" description="Helical" evidence="1">
    <location>
        <begin position="12"/>
        <end position="32"/>
    </location>
</feature>
<dbReference type="AlphaFoldDB" id="A0A174KVG4"/>
<proteinExistence type="predicted"/>